<dbReference type="GO" id="GO:0009699">
    <property type="term" value="P:phenylpropanoid biosynthetic process"/>
    <property type="evidence" value="ECO:0007669"/>
    <property type="project" value="UniProtKB-ARBA"/>
</dbReference>
<dbReference type="AlphaFoldDB" id="A0A6P4BQ99"/>
<dbReference type="GO" id="GO:0048046">
    <property type="term" value="C:apoplast"/>
    <property type="evidence" value="ECO:0007669"/>
    <property type="project" value="UniProtKB-SubCell"/>
</dbReference>
<sequence length="199" mass="21741">MANNTLSSLLPILLASSTLFFFTTLSTAKTHDRFSKTLSPQKLGLNKQKLTHLHFYLHDTLSGKNPTAIKVAEAKTTNTSSTGFRTVVVMDDPLTEGPEPSSKLVGRAQGLYALASQNEIGLLLVFNYVFIKGEYNGSTLGILGRNAVFSTVSKVREFPIVGGTGIFRFARGYAQARIHKVDPKTGDAVLEHSVYAFHY</sequence>
<evidence type="ECO:0000256" key="3">
    <source>
        <dbReference type="ARBA" id="ARBA00022525"/>
    </source>
</evidence>
<keyword evidence="5" id="KW-1185">Reference proteome</keyword>
<accession>A0A6P4BQ99</accession>
<keyword evidence="3 4" id="KW-0964">Secreted</keyword>
<evidence type="ECO:0000256" key="2">
    <source>
        <dbReference type="ARBA" id="ARBA00011738"/>
    </source>
</evidence>
<name>A0A6P4BQ99_ZIZJJ</name>
<reference evidence="6" key="1">
    <citation type="submission" date="2025-08" db="UniProtKB">
        <authorList>
            <consortium name="RefSeq"/>
        </authorList>
    </citation>
    <scope>IDENTIFICATION</scope>
    <source>
        <tissue evidence="6">Seedling</tissue>
    </source>
</reference>
<dbReference type="Proteomes" id="UP001652623">
    <property type="component" value="Chromosome 11"/>
</dbReference>
<evidence type="ECO:0000313" key="6">
    <source>
        <dbReference type="RefSeq" id="XP_015901344.3"/>
    </source>
</evidence>
<dbReference type="GeneID" id="107434391"/>
<proteinExistence type="inferred from homology"/>
<protein>
    <recommendedName>
        <fullName evidence="4">Dirigent protein</fullName>
    </recommendedName>
</protein>
<organism evidence="5 6">
    <name type="scientific">Ziziphus jujuba</name>
    <name type="common">Chinese jujube</name>
    <name type="synonym">Ziziphus sativa</name>
    <dbReference type="NCBI Taxonomy" id="326968"/>
    <lineage>
        <taxon>Eukaryota</taxon>
        <taxon>Viridiplantae</taxon>
        <taxon>Streptophyta</taxon>
        <taxon>Embryophyta</taxon>
        <taxon>Tracheophyta</taxon>
        <taxon>Spermatophyta</taxon>
        <taxon>Magnoliopsida</taxon>
        <taxon>eudicotyledons</taxon>
        <taxon>Gunneridae</taxon>
        <taxon>Pentapetalae</taxon>
        <taxon>rosids</taxon>
        <taxon>fabids</taxon>
        <taxon>Rosales</taxon>
        <taxon>Rhamnaceae</taxon>
        <taxon>Paliureae</taxon>
        <taxon>Ziziphus</taxon>
    </lineage>
</organism>
<evidence type="ECO:0000256" key="4">
    <source>
        <dbReference type="RuleBase" id="RU363099"/>
    </source>
</evidence>
<comment type="similarity">
    <text evidence="1 4">Belongs to the plant dirigent protein family.</text>
</comment>
<comment type="function">
    <text evidence="4">Dirigent proteins impart stereoselectivity on the phenoxy radical-coupling reaction, yielding optically active lignans from two molecules of coniferyl alcohol in the biosynthesis of lignans, flavonolignans, and alkaloids and thus plays a central role in plant secondary metabolism.</text>
</comment>
<dbReference type="RefSeq" id="XP_015901344.3">
    <property type="nucleotide sequence ID" value="XM_016045858.4"/>
</dbReference>
<dbReference type="InterPro" id="IPR004265">
    <property type="entry name" value="Dirigent"/>
</dbReference>
<keyword evidence="4" id="KW-0052">Apoplast</keyword>
<dbReference type="PANTHER" id="PTHR21495">
    <property type="entry name" value="NUCLEOPORIN-RELATED"/>
    <property type="match status" value="1"/>
</dbReference>
<dbReference type="KEGG" id="zju:107434391"/>
<evidence type="ECO:0000256" key="1">
    <source>
        <dbReference type="ARBA" id="ARBA00010746"/>
    </source>
</evidence>
<dbReference type="FunCoup" id="A0A6P4BQ99">
    <property type="interactions" value="45"/>
</dbReference>
<comment type="subcellular location">
    <subcellularLocation>
        <location evidence="4">Secreted</location>
        <location evidence="4">Extracellular space</location>
        <location evidence="4">Apoplast</location>
    </subcellularLocation>
</comment>
<dbReference type="InParanoid" id="A0A6P4BQ99"/>
<dbReference type="Gene3D" id="2.40.480.10">
    <property type="entry name" value="Allene oxide cyclase-like"/>
    <property type="match status" value="1"/>
</dbReference>
<dbReference type="InterPro" id="IPR044859">
    <property type="entry name" value="Allene_oxi_cyc_Dirigent"/>
</dbReference>
<comment type="subunit">
    <text evidence="2 4">Homodimer.</text>
</comment>
<gene>
    <name evidence="6" type="primary">LOC107434391</name>
</gene>
<dbReference type="Pfam" id="PF03018">
    <property type="entry name" value="Dirigent"/>
    <property type="match status" value="1"/>
</dbReference>
<evidence type="ECO:0000313" key="5">
    <source>
        <dbReference type="Proteomes" id="UP001652623"/>
    </source>
</evidence>